<dbReference type="SUPFAM" id="SSF144083">
    <property type="entry name" value="Magnesium transport protein CorA, transmembrane region"/>
    <property type="match status" value="1"/>
</dbReference>
<comment type="subcellular location">
    <subcellularLocation>
        <location evidence="1">Cell membrane</location>
        <topology evidence="1">Multi-pass membrane protein</topology>
    </subcellularLocation>
    <subcellularLocation>
        <location evidence="8">Membrane</location>
        <topology evidence="8">Multi-pass membrane protein</topology>
    </subcellularLocation>
</comment>
<dbReference type="Gene3D" id="1.20.58.340">
    <property type="entry name" value="Magnesium transport protein CorA, transmembrane region"/>
    <property type="match status" value="2"/>
</dbReference>
<keyword evidence="6 8" id="KW-1133">Transmembrane helix</keyword>
<dbReference type="InterPro" id="IPR045863">
    <property type="entry name" value="CorA_TM1_TM2"/>
</dbReference>
<keyword evidence="7 8" id="KW-0472">Membrane</keyword>
<dbReference type="InterPro" id="IPR004488">
    <property type="entry name" value="Mg/Co-transport_prot_CorA"/>
</dbReference>
<keyword evidence="5 8" id="KW-0812">Transmembrane</keyword>
<dbReference type="RefSeq" id="WP_324726103.1">
    <property type="nucleotide sequence ID" value="NZ_CP139781.1"/>
</dbReference>
<sequence>MPNDTPSKLSVNPLKGVSRLGRWLMSGLSGANPFTSGAPSPKARPGESPGIESIAGLDEPPDPEAVRVYWCDYTADRIEWHQGTVDEFHASKRPEWSTARWVNVDGLHPYAVNQLRKKYKFHTLTAEDILRTSQRPKMELYENHLFTVVRMMRLEGEVLKQEQVSMLLYERTVITFQEIPGDVWGPIRERLKRAGGRLRSLDTSYLFYALLDAVVDHFYPILETYGLRLEQLEEVVLDDPGPSVQRDIHGVKRELSVLRRVMWPLREVANELQRSETTLIDAEVRTFLRDVYDHALQIMEIVEMHREQAASLNDLYMSAVGNRMNEIMKVLTIMASFFIPITFVAGVYGMNFDYIPELSWRYSYAVFWGACISISGGLAFYFWRRGWIGRK</sequence>
<evidence type="ECO:0000256" key="1">
    <source>
        <dbReference type="ARBA" id="ARBA00004651"/>
    </source>
</evidence>
<dbReference type="EMBL" id="CP139781">
    <property type="protein sequence ID" value="WRQ88811.1"/>
    <property type="molecule type" value="Genomic_DNA"/>
</dbReference>
<evidence type="ECO:0000256" key="2">
    <source>
        <dbReference type="ARBA" id="ARBA00009765"/>
    </source>
</evidence>
<keyword evidence="11" id="KW-1185">Reference proteome</keyword>
<proteinExistence type="inferred from homology"/>
<evidence type="ECO:0000313" key="10">
    <source>
        <dbReference type="EMBL" id="WRQ88811.1"/>
    </source>
</evidence>
<evidence type="ECO:0000256" key="9">
    <source>
        <dbReference type="SAM" id="MobiDB-lite"/>
    </source>
</evidence>
<evidence type="ECO:0000256" key="4">
    <source>
        <dbReference type="ARBA" id="ARBA00022475"/>
    </source>
</evidence>
<feature type="transmembrane region" description="Helical" evidence="8">
    <location>
        <begin position="330"/>
        <end position="350"/>
    </location>
</feature>
<reference evidence="10 11" key="1">
    <citation type="submission" date="2023-12" db="EMBL/GenBank/DDBJ databases">
        <title>Description of an unclassified Opitutus bacterium of Verrucomicrobiota.</title>
        <authorList>
            <person name="Zhang D.-F."/>
        </authorList>
    </citation>
    <scope>NUCLEOTIDE SEQUENCE [LARGE SCALE GENOMIC DNA]</scope>
    <source>
        <strain evidence="10 11">WL0086</strain>
    </source>
</reference>
<evidence type="ECO:0000256" key="7">
    <source>
        <dbReference type="ARBA" id="ARBA00023136"/>
    </source>
</evidence>
<feature type="transmembrane region" description="Helical" evidence="8">
    <location>
        <begin position="362"/>
        <end position="383"/>
    </location>
</feature>
<dbReference type="PANTHER" id="PTHR46494">
    <property type="entry name" value="CORA FAMILY METAL ION TRANSPORTER (EUROFUNG)"/>
    <property type="match status" value="1"/>
</dbReference>
<dbReference type="InterPro" id="IPR045861">
    <property type="entry name" value="CorA_cytoplasmic_dom"/>
</dbReference>
<dbReference type="InterPro" id="IPR002523">
    <property type="entry name" value="MgTranspt_CorA/ZnTranspt_ZntB"/>
</dbReference>
<protein>
    <recommendedName>
        <fullName evidence="8">Magnesium transport protein CorA</fullName>
    </recommendedName>
</protein>
<evidence type="ECO:0000313" key="11">
    <source>
        <dbReference type="Proteomes" id="UP000738431"/>
    </source>
</evidence>
<comment type="similarity">
    <text evidence="2 8">Belongs to the CorA metal ion transporter (MIT) (TC 1.A.35) family.</text>
</comment>
<dbReference type="Gene3D" id="3.30.460.20">
    <property type="entry name" value="CorA soluble domain-like"/>
    <property type="match status" value="1"/>
</dbReference>
<keyword evidence="3 8" id="KW-0813">Transport</keyword>
<dbReference type="Pfam" id="PF01544">
    <property type="entry name" value="CorA"/>
    <property type="match status" value="1"/>
</dbReference>
<evidence type="ECO:0000256" key="8">
    <source>
        <dbReference type="RuleBase" id="RU362010"/>
    </source>
</evidence>
<keyword evidence="8" id="KW-0406">Ion transport</keyword>
<comment type="function">
    <text evidence="8">Mediates influx of magnesium ions.</text>
</comment>
<gene>
    <name evidence="8 10" type="primary">corA</name>
    <name evidence="10" type="ORF">K1X11_005300</name>
</gene>
<feature type="region of interest" description="Disordered" evidence="9">
    <location>
        <begin position="31"/>
        <end position="60"/>
    </location>
</feature>
<dbReference type="SUPFAM" id="SSF143865">
    <property type="entry name" value="CorA soluble domain-like"/>
    <property type="match status" value="1"/>
</dbReference>
<keyword evidence="8" id="KW-0460">Magnesium</keyword>
<dbReference type="PANTHER" id="PTHR46494:SF1">
    <property type="entry name" value="CORA FAMILY METAL ION TRANSPORTER (EUROFUNG)"/>
    <property type="match status" value="1"/>
</dbReference>
<keyword evidence="4 8" id="KW-1003">Cell membrane</keyword>
<dbReference type="CDD" id="cd12828">
    <property type="entry name" value="TmCorA-like_1"/>
    <property type="match status" value="1"/>
</dbReference>
<accession>A0ABZ1CAV7</accession>
<evidence type="ECO:0000256" key="3">
    <source>
        <dbReference type="ARBA" id="ARBA00022448"/>
    </source>
</evidence>
<dbReference type="NCBIfam" id="TIGR00383">
    <property type="entry name" value="corA"/>
    <property type="match status" value="1"/>
</dbReference>
<dbReference type="Proteomes" id="UP000738431">
    <property type="component" value="Chromosome"/>
</dbReference>
<evidence type="ECO:0000256" key="6">
    <source>
        <dbReference type="ARBA" id="ARBA00022989"/>
    </source>
</evidence>
<evidence type="ECO:0000256" key="5">
    <source>
        <dbReference type="ARBA" id="ARBA00022692"/>
    </source>
</evidence>
<organism evidence="10 11">
    <name type="scientific">Actomonas aquatica</name>
    <dbReference type="NCBI Taxonomy" id="2866162"/>
    <lineage>
        <taxon>Bacteria</taxon>
        <taxon>Pseudomonadati</taxon>
        <taxon>Verrucomicrobiota</taxon>
        <taxon>Opitutia</taxon>
        <taxon>Opitutales</taxon>
        <taxon>Opitutaceae</taxon>
        <taxon>Actomonas</taxon>
    </lineage>
</organism>
<name>A0ABZ1CAV7_9BACT</name>